<dbReference type="InterPro" id="IPR039365">
    <property type="entry name" value="IS701-like"/>
</dbReference>
<dbReference type="EMBL" id="JAQFWQ010000074">
    <property type="protein sequence ID" value="MDA2813329.1"/>
    <property type="molecule type" value="Genomic_DNA"/>
</dbReference>
<evidence type="ECO:0000313" key="3">
    <source>
        <dbReference type="EMBL" id="MDA2813329.1"/>
    </source>
</evidence>
<feature type="domain" description="Transposase IS701-like DDE" evidence="2">
    <location>
        <begin position="50"/>
        <end position="258"/>
    </location>
</feature>
<evidence type="ECO:0000313" key="4">
    <source>
        <dbReference type="Proteomes" id="UP001527866"/>
    </source>
</evidence>
<organism evidence="3 4">
    <name type="scientific">Nocardiopsis endophytica</name>
    <dbReference type="NCBI Taxonomy" id="3018445"/>
    <lineage>
        <taxon>Bacteria</taxon>
        <taxon>Bacillati</taxon>
        <taxon>Actinomycetota</taxon>
        <taxon>Actinomycetes</taxon>
        <taxon>Streptosporangiales</taxon>
        <taxon>Nocardiopsidaceae</taxon>
        <taxon>Nocardiopsis</taxon>
    </lineage>
</organism>
<dbReference type="PANTHER" id="PTHR33627:SF1">
    <property type="entry name" value="TRANSPOSASE"/>
    <property type="match status" value="1"/>
</dbReference>
<reference evidence="3 4" key="1">
    <citation type="submission" date="2023-01" db="EMBL/GenBank/DDBJ databases">
        <title>Draft genome sequence of Nocardiopsis sp. RSe5-2 isolated from halophytes.</title>
        <authorList>
            <person name="Duangmal K."/>
            <person name="Chantavorakit T."/>
        </authorList>
    </citation>
    <scope>NUCLEOTIDE SEQUENCE [LARGE SCALE GENOMIC DNA]</scope>
    <source>
        <strain evidence="3 4">RSe5-2</strain>
    </source>
</reference>
<comment type="caution">
    <text evidence="3">The sequence shown here is derived from an EMBL/GenBank/DDBJ whole genome shotgun (WGS) entry which is preliminary data.</text>
</comment>
<evidence type="ECO:0000259" key="2">
    <source>
        <dbReference type="Pfam" id="PF13546"/>
    </source>
</evidence>
<feature type="region of interest" description="Disordered" evidence="1">
    <location>
        <begin position="1"/>
        <end position="35"/>
    </location>
</feature>
<keyword evidence="4" id="KW-1185">Reference proteome</keyword>
<dbReference type="RefSeq" id="WP_270688263.1">
    <property type="nucleotide sequence ID" value="NZ_JAQFWQ010000074.1"/>
</dbReference>
<gene>
    <name evidence="3" type="ORF">O4J56_21970</name>
</gene>
<dbReference type="PANTHER" id="PTHR33627">
    <property type="entry name" value="TRANSPOSASE"/>
    <property type="match status" value="1"/>
</dbReference>
<dbReference type="Pfam" id="PF13546">
    <property type="entry name" value="DDE_5"/>
    <property type="match status" value="1"/>
</dbReference>
<protein>
    <submittedName>
        <fullName evidence="3">Transposase</fullName>
    </submittedName>
</protein>
<name>A0ABT4U8R1_9ACTN</name>
<proteinExistence type="predicted"/>
<dbReference type="Proteomes" id="UP001527866">
    <property type="component" value="Unassembled WGS sequence"/>
</dbReference>
<accession>A0ABT4U8R1</accession>
<dbReference type="InterPro" id="IPR038721">
    <property type="entry name" value="IS701-like_DDE_dom"/>
</dbReference>
<feature type="compositionally biased region" description="Low complexity" evidence="1">
    <location>
        <begin position="7"/>
        <end position="21"/>
    </location>
</feature>
<evidence type="ECO:0000256" key="1">
    <source>
        <dbReference type="SAM" id="MobiDB-lite"/>
    </source>
</evidence>
<sequence>MKRSAEGRPTAVRRAAGAPAAFHRRAGASPASREDRPATDILLARLADGLFSSLHRSDQRRKGTDYLRGLLSTPGRKSIRNMAALMGGSGTGQSLHHFICSSTWDWVPVRRDLYAFVEREAPPRAWVVRPMLIPKSGRHSVGVARYAPDSEGPGLVAQQAVGVWMASPAGAVPVHWHLHVPAPGGPDLADASGEPTADRAADACLELLSEWGVPARPVVLEVEGAASVPALRRLRAAGLCPVARIPGDLPLRVTDPTLVGHTGAVLPAQRIIGAARELRRPVRAAGGGPGRSRVPVRRPAPPELAATVRTALPGTPSSRRPDSEYALVGFGASDPDWPRELWLAALPAQRAAAEVPYFSRLARLTEHQQRVVGDRVGLRDYAGRSFAGWHRHTTLASAAHAAALLSEWAPPEAA</sequence>
<feature type="region of interest" description="Disordered" evidence="1">
    <location>
        <begin position="282"/>
        <end position="301"/>
    </location>
</feature>